<keyword evidence="6" id="KW-1185">Reference proteome</keyword>
<dbReference type="EnsemblMetazoa" id="GPAI010956-RA">
    <property type="protein sequence ID" value="GPAI010956-PA"/>
    <property type="gene ID" value="GPAI010956"/>
</dbReference>
<evidence type="ECO:0000256" key="3">
    <source>
        <dbReference type="SAM" id="MobiDB-lite"/>
    </source>
</evidence>
<dbReference type="InterPro" id="IPR056515">
    <property type="entry name" value="INO80E_N"/>
</dbReference>
<dbReference type="STRING" id="7398.A0A1A9ZD11"/>
<dbReference type="Gene3D" id="3.30.160.360">
    <property type="match status" value="1"/>
</dbReference>
<evidence type="ECO:0000256" key="2">
    <source>
        <dbReference type="ARBA" id="ARBA00023242"/>
    </source>
</evidence>
<dbReference type="SMART" id="SM00542">
    <property type="entry name" value="FYRC"/>
    <property type="match status" value="1"/>
</dbReference>
<reference evidence="6" key="1">
    <citation type="submission" date="2014-03" db="EMBL/GenBank/DDBJ databases">
        <authorList>
            <person name="Aksoy S."/>
            <person name="Warren W."/>
            <person name="Wilson R.K."/>
        </authorList>
    </citation>
    <scope>NUCLEOTIDE SEQUENCE [LARGE SCALE GENOMIC DNA]</scope>
    <source>
        <strain evidence="6">IAEA</strain>
    </source>
</reference>
<reference evidence="5" key="2">
    <citation type="submission" date="2020-05" db="UniProtKB">
        <authorList>
            <consortium name="EnsemblMetazoa"/>
        </authorList>
    </citation>
    <scope>IDENTIFICATION</scope>
    <source>
        <strain evidence="5">IAEA</strain>
    </source>
</reference>
<organism evidence="5 6">
    <name type="scientific">Glossina pallidipes</name>
    <name type="common">Tsetse fly</name>
    <dbReference type="NCBI Taxonomy" id="7398"/>
    <lineage>
        <taxon>Eukaryota</taxon>
        <taxon>Metazoa</taxon>
        <taxon>Ecdysozoa</taxon>
        <taxon>Arthropoda</taxon>
        <taxon>Hexapoda</taxon>
        <taxon>Insecta</taxon>
        <taxon>Pterygota</taxon>
        <taxon>Neoptera</taxon>
        <taxon>Endopterygota</taxon>
        <taxon>Diptera</taxon>
        <taxon>Brachycera</taxon>
        <taxon>Muscomorpha</taxon>
        <taxon>Hippoboscoidea</taxon>
        <taxon>Glossinidae</taxon>
        <taxon>Glossina</taxon>
    </lineage>
</organism>
<keyword evidence="2" id="KW-0539">Nucleus</keyword>
<dbReference type="GO" id="GO:0051726">
    <property type="term" value="P:regulation of cell cycle"/>
    <property type="evidence" value="ECO:0007669"/>
    <property type="project" value="TreeGrafter"/>
</dbReference>
<dbReference type="SMART" id="SM00541">
    <property type="entry name" value="FYRN"/>
    <property type="match status" value="1"/>
</dbReference>
<proteinExistence type="predicted"/>
<feature type="domain" description="INO80 complex subunit E N-terminal" evidence="4">
    <location>
        <begin position="66"/>
        <end position="112"/>
    </location>
</feature>
<dbReference type="InterPro" id="IPR003889">
    <property type="entry name" value="FYrich_C"/>
</dbReference>
<feature type="region of interest" description="Disordered" evidence="3">
    <location>
        <begin position="124"/>
        <end position="164"/>
    </location>
</feature>
<dbReference type="InterPro" id="IPR040092">
    <property type="entry name" value="TBRG1"/>
</dbReference>
<dbReference type="Pfam" id="PF24237">
    <property type="entry name" value="INO80E"/>
    <property type="match status" value="1"/>
</dbReference>
<comment type="subcellular location">
    <subcellularLocation>
        <location evidence="1">Nucleus</location>
    </subcellularLocation>
</comment>
<dbReference type="PANTHER" id="PTHR22715:SF0">
    <property type="entry name" value="TRANSFORMING GROWTH FACTOR BETA REGULATOR 1"/>
    <property type="match status" value="1"/>
</dbReference>
<dbReference type="Proteomes" id="UP000092445">
    <property type="component" value="Unassembled WGS sequence"/>
</dbReference>
<dbReference type="Pfam" id="PF05965">
    <property type="entry name" value="FYRC"/>
    <property type="match status" value="1"/>
</dbReference>
<dbReference type="PROSITE" id="PS51543">
    <property type="entry name" value="FYRC"/>
    <property type="match status" value="1"/>
</dbReference>
<protein>
    <recommendedName>
        <fullName evidence="4">INO80 complex subunit E N-terminal domain-containing protein</fullName>
    </recommendedName>
</protein>
<evidence type="ECO:0000313" key="6">
    <source>
        <dbReference type="Proteomes" id="UP000092445"/>
    </source>
</evidence>
<evidence type="ECO:0000313" key="5">
    <source>
        <dbReference type="EnsemblMetazoa" id="GPAI010956-PA"/>
    </source>
</evidence>
<dbReference type="PROSITE" id="PS51542">
    <property type="entry name" value="FYRN"/>
    <property type="match status" value="1"/>
</dbReference>
<evidence type="ECO:0000256" key="1">
    <source>
        <dbReference type="ARBA" id="ARBA00004123"/>
    </source>
</evidence>
<evidence type="ECO:0000259" key="4">
    <source>
        <dbReference type="Pfam" id="PF24237"/>
    </source>
</evidence>
<dbReference type="InterPro" id="IPR003888">
    <property type="entry name" value="FYrich_N"/>
</dbReference>
<accession>A0A1A9ZD11</accession>
<dbReference type="PANTHER" id="PTHR22715">
    <property type="entry name" value="TRANSFORMING GROWTH FACTOR BETA REGULATED GENE 1"/>
    <property type="match status" value="1"/>
</dbReference>
<dbReference type="Pfam" id="PF05964">
    <property type="entry name" value="FYRN"/>
    <property type="match status" value="1"/>
</dbReference>
<sequence>MTWCCAAVKMNVLCVDLIRNSDHILRFLLLLFLKINVSAFPKYYPVSFVSFVSLTCIKRFIMNVHYESKYKKIKRQIKKLVFENAALCDEVAEVQTELCAAREERRYLVKRLLRHEGFENVGKEENSAEAGALSTQKLSQPQKKRGPKKRQRATSTGGAVEQERDRINLSEKKFDVDMYGKPKFPINLSNILLHSMGEIIPTNSNFHNEHWIYPVGYMITRVYAHPKEPQRKCVFTCKILNNAGVPQFQIIPDNDLDSVFFGESANVCHQGLLETLQRSLADVTKLPKRVQGEKFFGLGNTAVQSLLQMQDDFKQCANFKRFLSAAEWNFPEDKDPTICYEALQSIIAMSAYHTMPEVKDEPPDELFELN</sequence>
<dbReference type="GO" id="GO:0005634">
    <property type="term" value="C:nucleus"/>
    <property type="evidence" value="ECO:0007669"/>
    <property type="project" value="UniProtKB-SubCell"/>
</dbReference>
<feature type="compositionally biased region" description="Basic residues" evidence="3">
    <location>
        <begin position="142"/>
        <end position="152"/>
    </location>
</feature>
<dbReference type="AlphaFoldDB" id="A0A1A9ZD11"/>
<name>A0A1A9ZD11_GLOPL</name>
<dbReference type="VEuPathDB" id="VectorBase:GPAI010956"/>